<sequence>MKRISLGTSDFKKIIDNNFYFIDKTLIVKDFLEDGGEIVLLPRPRRFGKTLNLSILRYFLEKSSKDTSYLFKGLKIEKETEIMKKQGQYPLIYLTFKDDKHSNFENFIDIFRHKISSLYLSFKYLLDTIDDIEKVYFNDILYRRSTIGELEISLLKLSEYLNSYHDHKVIILIDEYDTPIHEGYFKNYYAEIIGFMRNFLSAALKDNVNLGKALITGILRVAKESIFSGLNNLAVYSILSEGYSDKFGFTEEETLELLKYYNLDKQLDEFKTWYNGYIFGTTTIYNPWSVLSYISRPDRYFMPYWVNTSENSIIKTLLAQGDEDIKLGLETLYNGGFVETTVNEDVVMSDISNGKENIWSFLLLSGYLKATDKYMDEDINLFKYKLTIPNTEIKILYRDIIKKWFMEGFISNDFTNMLKALVIGEVELFEEYFSEYILKSFSYFDISGQNPERVYHAFILGMLVSLSSTHEIVSNRESGLGRYDVSLIPKDISKPGIIMEFKSIRINSKMTLEKGMDNALNQINKKLYDTELTNRGVLNIIKLALVFKGKEVLINQC</sequence>
<name>A0A1I1AVF4_9CLOT</name>
<dbReference type="Proteomes" id="UP000198619">
    <property type="component" value="Unassembled WGS sequence"/>
</dbReference>
<dbReference type="Pfam" id="PF08011">
    <property type="entry name" value="PDDEXK_9"/>
    <property type="match status" value="1"/>
</dbReference>
<evidence type="ECO:0000259" key="1">
    <source>
        <dbReference type="Pfam" id="PF09820"/>
    </source>
</evidence>
<dbReference type="STRING" id="84698.SAMN04488528_10446"/>
<feature type="domain" description="AAA-ATPase-like" evidence="1">
    <location>
        <begin position="6"/>
        <end position="227"/>
    </location>
</feature>
<dbReference type="AlphaFoldDB" id="A0A1I1AVF4"/>
<dbReference type="RefSeq" id="WP_341465761.1">
    <property type="nucleotide sequence ID" value="NZ_FOKI01000044.1"/>
</dbReference>
<dbReference type="InterPro" id="IPR012547">
    <property type="entry name" value="PDDEXK_9"/>
</dbReference>
<proteinExistence type="predicted"/>
<dbReference type="PANTHER" id="PTHR34825">
    <property type="entry name" value="CONSERVED PROTEIN, WITH A WEAK D-GALACTARATE DEHYDRATASE/ALTRONATE HYDROLASE DOMAIN"/>
    <property type="match status" value="1"/>
</dbReference>
<dbReference type="SUPFAM" id="SSF52540">
    <property type="entry name" value="P-loop containing nucleoside triphosphate hydrolases"/>
    <property type="match status" value="1"/>
</dbReference>
<gene>
    <name evidence="2" type="ORF">SAMN04488528_10446</name>
</gene>
<dbReference type="Pfam" id="PF09820">
    <property type="entry name" value="AAA-ATPase_like"/>
    <property type="match status" value="1"/>
</dbReference>
<evidence type="ECO:0000313" key="2">
    <source>
        <dbReference type="EMBL" id="SFB40408.1"/>
    </source>
</evidence>
<dbReference type="EMBL" id="FOKI01000044">
    <property type="protein sequence ID" value="SFB40408.1"/>
    <property type="molecule type" value="Genomic_DNA"/>
</dbReference>
<accession>A0A1I1AVF4</accession>
<reference evidence="2 3" key="1">
    <citation type="submission" date="2016-10" db="EMBL/GenBank/DDBJ databases">
        <authorList>
            <person name="de Groot N.N."/>
        </authorList>
    </citation>
    <scope>NUCLEOTIDE SEQUENCE [LARGE SCALE GENOMIC DNA]</scope>
    <source>
        <strain evidence="2 3">DSM 12271</strain>
    </source>
</reference>
<dbReference type="Gene3D" id="3.40.50.300">
    <property type="entry name" value="P-loop containing nucleotide triphosphate hydrolases"/>
    <property type="match status" value="1"/>
</dbReference>
<organism evidence="2 3">
    <name type="scientific">Clostridium frigidicarnis</name>
    <dbReference type="NCBI Taxonomy" id="84698"/>
    <lineage>
        <taxon>Bacteria</taxon>
        <taxon>Bacillati</taxon>
        <taxon>Bacillota</taxon>
        <taxon>Clostridia</taxon>
        <taxon>Eubacteriales</taxon>
        <taxon>Clostridiaceae</taxon>
        <taxon>Clostridium</taxon>
    </lineage>
</organism>
<dbReference type="InterPro" id="IPR018631">
    <property type="entry name" value="AAA-ATPase-like_dom"/>
</dbReference>
<protein>
    <submittedName>
        <fullName evidence="2">PD-(D/E)XK nuclease superfamily protein</fullName>
    </submittedName>
</protein>
<dbReference type="InterPro" id="IPR027417">
    <property type="entry name" value="P-loop_NTPase"/>
</dbReference>
<evidence type="ECO:0000313" key="3">
    <source>
        <dbReference type="Proteomes" id="UP000198619"/>
    </source>
</evidence>
<dbReference type="PANTHER" id="PTHR34825:SF1">
    <property type="entry name" value="AAA-ATPASE-LIKE DOMAIN-CONTAINING PROTEIN"/>
    <property type="match status" value="1"/>
</dbReference>
<keyword evidence="3" id="KW-1185">Reference proteome</keyword>